<evidence type="ECO:0000313" key="2">
    <source>
        <dbReference type="Proteomes" id="UP001278500"/>
    </source>
</evidence>
<dbReference type="RefSeq" id="XP_062686826.1">
    <property type="nucleotide sequence ID" value="XM_062827985.1"/>
</dbReference>
<name>A0AAE0MWZ5_9PEZI</name>
<gene>
    <name evidence="1" type="ORF">B0H65DRAFT_505360</name>
</gene>
<evidence type="ECO:0000313" key="1">
    <source>
        <dbReference type="EMBL" id="KAK3355448.1"/>
    </source>
</evidence>
<dbReference type="Proteomes" id="UP001278500">
    <property type="component" value="Unassembled WGS sequence"/>
</dbReference>
<sequence>MAASVDGRTFPSGAGTDSLVLLHAAVEPADAPISFHPPDRYTYLVLRSRSRTPCNCRDAVVEKAPLILIGAMVIKAIPKYRRSASLVGALATIWTQEKSHELLEVRGQQDWPAMAAQILIRANSKKANSKVRTINSLIFPAASRGPSRYTPHPGFHTTYHSLYTSATKRHQTGPDDVDLGFVFKPYDLLALPAGTRDVLYRENPACEGRYVQTHDKLHLSASKHSLITNYQARALVIFLPSRIRIPAYSHGWAG</sequence>
<reference evidence="1" key="2">
    <citation type="submission" date="2023-06" db="EMBL/GenBank/DDBJ databases">
        <authorList>
            <consortium name="Lawrence Berkeley National Laboratory"/>
            <person name="Haridas S."/>
            <person name="Hensen N."/>
            <person name="Bonometti L."/>
            <person name="Westerberg I."/>
            <person name="Brannstrom I.O."/>
            <person name="Guillou S."/>
            <person name="Cros-Aarteil S."/>
            <person name="Calhoun S."/>
            <person name="Kuo A."/>
            <person name="Mondo S."/>
            <person name="Pangilinan J."/>
            <person name="Riley R."/>
            <person name="Labutti K."/>
            <person name="Andreopoulos B."/>
            <person name="Lipzen A."/>
            <person name="Chen C."/>
            <person name="Yanf M."/>
            <person name="Daum C."/>
            <person name="Ng V."/>
            <person name="Clum A."/>
            <person name="Steindorff A."/>
            <person name="Ohm R."/>
            <person name="Martin F."/>
            <person name="Silar P."/>
            <person name="Natvig D."/>
            <person name="Lalanne C."/>
            <person name="Gautier V."/>
            <person name="Ament-Velasquez S.L."/>
            <person name="Kruys A."/>
            <person name="Hutchinson M.I."/>
            <person name="Powell A.J."/>
            <person name="Barry K."/>
            <person name="Miller A.N."/>
            <person name="Grigoriev I.V."/>
            <person name="Debuchy R."/>
            <person name="Gladieux P."/>
            <person name="Thoren M.H."/>
            <person name="Johannesson H."/>
        </authorList>
    </citation>
    <scope>NUCLEOTIDE SEQUENCE</scope>
    <source>
        <strain evidence="1">CBS 560.94</strain>
    </source>
</reference>
<comment type="caution">
    <text evidence="1">The sequence shown here is derived from an EMBL/GenBank/DDBJ whole genome shotgun (WGS) entry which is preliminary data.</text>
</comment>
<dbReference type="EMBL" id="JAUEPP010000001">
    <property type="protein sequence ID" value="KAK3355448.1"/>
    <property type="molecule type" value="Genomic_DNA"/>
</dbReference>
<keyword evidence="2" id="KW-1185">Reference proteome</keyword>
<dbReference type="GeneID" id="87865139"/>
<organism evidence="1 2">
    <name type="scientific">Neurospora tetraspora</name>
    <dbReference type="NCBI Taxonomy" id="94610"/>
    <lineage>
        <taxon>Eukaryota</taxon>
        <taxon>Fungi</taxon>
        <taxon>Dikarya</taxon>
        <taxon>Ascomycota</taxon>
        <taxon>Pezizomycotina</taxon>
        <taxon>Sordariomycetes</taxon>
        <taxon>Sordariomycetidae</taxon>
        <taxon>Sordariales</taxon>
        <taxon>Sordariaceae</taxon>
        <taxon>Neurospora</taxon>
    </lineage>
</organism>
<dbReference type="AlphaFoldDB" id="A0AAE0MWZ5"/>
<proteinExistence type="predicted"/>
<accession>A0AAE0MWZ5</accession>
<protein>
    <submittedName>
        <fullName evidence="1">Uncharacterized protein</fullName>
    </submittedName>
</protein>
<reference evidence="1" key="1">
    <citation type="journal article" date="2023" name="Mol. Phylogenet. Evol.">
        <title>Genome-scale phylogeny and comparative genomics of the fungal order Sordariales.</title>
        <authorList>
            <person name="Hensen N."/>
            <person name="Bonometti L."/>
            <person name="Westerberg I."/>
            <person name="Brannstrom I.O."/>
            <person name="Guillou S."/>
            <person name="Cros-Aarteil S."/>
            <person name="Calhoun S."/>
            <person name="Haridas S."/>
            <person name="Kuo A."/>
            <person name="Mondo S."/>
            <person name="Pangilinan J."/>
            <person name="Riley R."/>
            <person name="LaButti K."/>
            <person name="Andreopoulos B."/>
            <person name="Lipzen A."/>
            <person name="Chen C."/>
            <person name="Yan M."/>
            <person name="Daum C."/>
            <person name="Ng V."/>
            <person name="Clum A."/>
            <person name="Steindorff A."/>
            <person name="Ohm R.A."/>
            <person name="Martin F."/>
            <person name="Silar P."/>
            <person name="Natvig D.O."/>
            <person name="Lalanne C."/>
            <person name="Gautier V."/>
            <person name="Ament-Velasquez S.L."/>
            <person name="Kruys A."/>
            <person name="Hutchinson M.I."/>
            <person name="Powell A.J."/>
            <person name="Barry K."/>
            <person name="Miller A.N."/>
            <person name="Grigoriev I.V."/>
            <person name="Debuchy R."/>
            <person name="Gladieux P."/>
            <person name="Hiltunen Thoren M."/>
            <person name="Johannesson H."/>
        </authorList>
    </citation>
    <scope>NUCLEOTIDE SEQUENCE</scope>
    <source>
        <strain evidence="1">CBS 560.94</strain>
    </source>
</reference>